<name>A0A9P5M7E3_9HELO</name>
<feature type="region of interest" description="Disordered" evidence="1">
    <location>
        <begin position="152"/>
        <end position="175"/>
    </location>
</feature>
<dbReference type="GeneID" id="62145817"/>
<dbReference type="AlphaFoldDB" id="A0A9P5M7E3"/>
<sequence>MAKVKAKPTMKRTPLPNQRMATTKKPAIKSSNSKSIAKPQRFKMSAATRRIWLSDYTVESLGRKSGRGRDTPWIELPEPEALLYQDEKSVESYTHYLNSIHAVYAELFPDRTVPKSEKVISAGASSSYHRLCVIIEAENEAVALAEAIENPEFVFPEEEDDGDEDDNRALDGQAK</sequence>
<feature type="compositionally biased region" description="Low complexity" evidence="1">
    <location>
        <begin position="24"/>
        <end position="39"/>
    </location>
</feature>
<evidence type="ECO:0000313" key="2">
    <source>
        <dbReference type="EMBL" id="KAF7950676.1"/>
    </source>
</evidence>
<evidence type="ECO:0000256" key="1">
    <source>
        <dbReference type="SAM" id="MobiDB-lite"/>
    </source>
</evidence>
<dbReference type="Proteomes" id="UP000710849">
    <property type="component" value="Unassembled WGS sequence"/>
</dbReference>
<comment type="caution">
    <text evidence="2">The sequence shown here is derived from an EMBL/GenBank/DDBJ whole genome shotgun (WGS) entry which is preliminary data.</text>
</comment>
<proteinExistence type="predicted"/>
<feature type="region of interest" description="Disordered" evidence="1">
    <location>
        <begin position="1"/>
        <end position="42"/>
    </location>
</feature>
<dbReference type="EMBL" id="RCSW01000004">
    <property type="protein sequence ID" value="KAF7950676.1"/>
    <property type="molecule type" value="Genomic_DNA"/>
</dbReference>
<protein>
    <submittedName>
        <fullName evidence="2">Uncharacterized protein</fullName>
    </submittedName>
</protein>
<feature type="compositionally biased region" description="Acidic residues" evidence="1">
    <location>
        <begin position="155"/>
        <end position="166"/>
    </location>
</feature>
<accession>A0A9P5M7E3</accession>
<dbReference type="RefSeq" id="XP_038735945.1">
    <property type="nucleotide sequence ID" value="XM_038872739.1"/>
</dbReference>
<reference evidence="2 3" key="1">
    <citation type="journal article" date="2020" name="Genome Biol. Evol.">
        <title>Comparative genomics of Sclerotiniaceae.</title>
        <authorList>
            <person name="Valero Jimenez C.A."/>
            <person name="Steentjes M."/>
            <person name="Scholten O.E."/>
            <person name="Van Kan J.A.L."/>
        </authorList>
    </citation>
    <scope>NUCLEOTIDE SEQUENCE [LARGE SCALE GENOMIC DNA]</scope>
    <source>
        <strain evidence="2 3">MUCL 94</strain>
    </source>
</reference>
<evidence type="ECO:0000313" key="3">
    <source>
        <dbReference type="Proteomes" id="UP000710849"/>
    </source>
</evidence>
<gene>
    <name evidence="2" type="ORF">EAE97_002228</name>
</gene>
<feature type="compositionally biased region" description="Basic residues" evidence="1">
    <location>
        <begin position="1"/>
        <end position="10"/>
    </location>
</feature>
<keyword evidence="3" id="KW-1185">Reference proteome</keyword>
<organism evidence="2 3">
    <name type="scientific">Botrytis byssoidea</name>
    <dbReference type="NCBI Taxonomy" id="139641"/>
    <lineage>
        <taxon>Eukaryota</taxon>
        <taxon>Fungi</taxon>
        <taxon>Dikarya</taxon>
        <taxon>Ascomycota</taxon>
        <taxon>Pezizomycotina</taxon>
        <taxon>Leotiomycetes</taxon>
        <taxon>Helotiales</taxon>
        <taxon>Sclerotiniaceae</taxon>
        <taxon>Botrytis</taxon>
    </lineage>
</organism>